<name>A0A2A4HMF5_9GAMM</name>
<proteinExistence type="predicted"/>
<dbReference type="OrthoDB" id="9973851at2"/>
<keyword evidence="2" id="KW-1185">Reference proteome</keyword>
<evidence type="ECO:0000313" key="2">
    <source>
        <dbReference type="Proteomes" id="UP000218677"/>
    </source>
</evidence>
<organism evidence="1 2">
    <name type="scientific">Vreelandella nigrificans</name>
    <dbReference type="NCBI Taxonomy" id="2042704"/>
    <lineage>
        <taxon>Bacteria</taxon>
        <taxon>Pseudomonadati</taxon>
        <taxon>Pseudomonadota</taxon>
        <taxon>Gammaproteobacteria</taxon>
        <taxon>Oceanospirillales</taxon>
        <taxon>Halomonadaceae</taxon>
        <taxon>Vreelandella</taxon>
    </lineage>
</organism>
<comment type="caution">
    <text evidence="1">The sequence shown here is derived from an EMBL/GenBank/DDBJ whole genome shotgun (WGS) entry which is preliminary data.</text>
</comment>
<reference evidence="2" key="1">
    <citation type="submission" date="2017-09" db="EMBL/GenBank/DDBJ databases">
        <authorList>
            <person name="Cho G.-S."/>
            <person name="Oguntoyinbo F.A."/>
            <person name="Cnockaert M."/>
            <person name="Kabisch J."/>
            <person name="Neve H."/>
            <person name="Bockelmann W."/>
            <person name="Wenning M."/>
            <person name="Franz C.M."/>
            <person name="Vandamme P."/>
        </authorList>
    </citation>
    <scope>NUCLEOTIDE SEQUENCE [LARGE SCALE GENOMIC DNA]</scope>
    <source>
        <strain evidence="2">MBT G8648</strain>
    </source>
</reference>
<dbReference type="EMBL" id="NWUX01000005">
    <property type="protein sequence ID" value="PCF96092.1"/>
    <property type="molecule type" value="Genomic_DNA"/>
</dbReference>
<dbReference type="AlphaFoldDB" id="A0A2A4HMF5"/>
<sequence length="130" mass="13639">MTNMQRFLSDRNKSGIVAILVSYVLMLHVLLGSYAQAAVLGDGSTSPLFVLCDPHGLQNTSSEATSASELNNLLCQSACTLGAALAGMPQGAVYLPGESLSPQSAEPATQTHRLFALFYPRAPPLVITSS</sequence>
<evidence type="ECO:0000313" key="1">
    <source>
        <dbReference type="EMBL" id="PCF96092.1"/>
    </source>
</evidence>
<gene>
    <name evidence="1" type="ORF">CPA45_08210</name>
</gene>
<accession>A0A2A4HMF5</accession>
<evidence type="ECO:0008006" key="3">
    <source>
        <dbReference type="Google" id="ProtNLM"/>
    </source>
</evidence>
<dbReference type="RefSeq" id="WP_096651078.1">
    <property type="nucleotide sequence ID" value="NZ_NWUX01000005.1"/>
</dbReference>
<dbReference type="Proteomes" id="UP000218677">
    <property type="component" value="Unassembled WGS sequence"/>
</dbReference>
<protein>
    <recommendedName>
        <fullName evidence="3">DUF2946 domain-containing protein</fullName>
    </recommendedName>
</protein>